<accession>A0AAU2JQ44</accession>
<dbReference type="AlphaFoldDB" id="A0AAU2JQ44"/>
<protein>
    <submittedName>
        <fullName evidence="2">Right-handed parallel beta-helix repeat-containing protein</fullName>
    </submittedName>
</protein>
<reference evidence="2" key="1">
    <citation type="submission" date="2022-10" db="EMBL/GenBank/DDBJ databases">
        <title>The complete genomes of actinobacterial strains from the NBC collection.</title>
        <authorList>
            <person name="Joergensen T.S."/>
            <person name="Alvarez Arevalo M."/>
            <person name="Sterndorff E.B."/>
            <person name="Faurdal D."/>
            <person name="Vuksanovic O."/>
            <person name="Mourched A.-S."/>
            <person name="Charusanti P."/>
            <person name="Shaw S."/>
            <person name="Blin K."/>
            <person name="Weber T."/>
        </authorList>
    </citation>
    <scope>NUCLEOTIDE SEQUENCE</scope>
    <source>
        <strain evidence="2">NBC_00049</strain>
    </source>
</reference>
<keyword evidence="1" id="KW-0732">Signal</keyword>
<dbReference type="SUPFAM" id="SSF51126">
    <property type="entry name" value="Pectin lyase-like"/>
    <property type="match status" value="1"/>
</dbReference>
<dbReference type="InterPro" id="IPR012334">
    <property type="entry name" value="Pectin_lyas_fold"/>
</dbReference>
<gene>
    <name evidence="2" type="ORF">OG327_10020</name>
</gene>
<dbReference type="InterPro" id="IPR006626">
    <property type="entry name" value="PbH1"/>
</dbReference>
<dbReference type="SMART" id="SM00710">
    <property type="entry name" value="PbH1"/>
    <property type="match status" value="6"/>
</dbReference>
<dbReference type="InterPro" id="IPR011050">
    <property type="entry name" value="Pectin_lyase_fold/virulence"/>
</dbReference>
<evidence type="ECO:0000256" key="1">
    <source>
        <dbReference type="SAM" id="SignalP"/>
    </source>
</evidence>
<dbReference type="EMBL" id="CP108264">
    <property type="protein sequence ID" value="WTU73649.1"/>
    <property type="molecule type" value="Genomic_DNA"/>
</dbReference>
<sequence>MSRLRALAGTAAALVAVAALPATEAHAAGKIVLCSQTALRTAITQANTTPGPAVLLLAPNCTYTLTAPDNPGNGLPVITSEISIVGSLLGSQNVIRRQSATAFRIFEVSGPNGRLTLNNLTVRDGVSASAGSGGGLLARAGTSLTLNGVEVTRNVADSTGEGGGIANFGTLTLRNSTVSYNIATGGAGGIHSAGTANISNSTITGNTCRNEGGGISASGSLTLTNSRLTDNAARDWGGGLLAGALTGTITDTLVRGNTAHANGAPDGGGIRAVGATTLTLERTTVFANRGLGGGGGGGIANDANATLILRNSSVTNNYDTSAPGGLLNAGTVSLTATPIVDNVPTNCSPSVVAGCTN</sequence>
<feature type="chain" id="PRO_5043872119" evidence="1">
    <location>
        <begin position="28"/>
        <end position="357"/>
    </location>
</feature>
<name>A0AAU2JQ44_9ACTN</name>
<proteinExistence type="predicted"/>
<organism evidence="2">
    <name type="scientific">Streptomyces sp. NBC_00049</name>
    <dbReference type="NCBI Taxonomy" id="2903617"/>
    <lineage>
        <taxon>Bacteria</taxon>
        <taxon>Bacillati</taxon>
        <taxon>Actinomycetota</taxon>
        <taxon>Actinomycetes</taxon>
        <taxon>Kitasatosporales</taxon>
        <taxon>Streptomycetaceae</taxon>
        <taxon>Streptomyces</taxon>
    </lineage>
</organism>
<feature type="signal peptide" evidence="1">
    <location>
        <begin position="1"/>
        <end position="27"/>
    </location>
</feature>
<evidence type="ECO:0000313" key="2">
    <source>
        <dbReference type="EMBL" id="WTU73649.1"/>
    </source>
</evidence>
<dbReference type="Gene3D" id="2.160.20.10">
    <property type="entry name" value="Single-stranded right-handed beta-helix, Pectin lyase-like"/>
    <property type="match status" value="1"/>
</dbReference>